<sequence>MTTEPTNARKSFGEIAPHLAEITDKVLCGDAHALHTHKMGRRLRLLLGGAGQRGIDQPLRFPPRRSRPAQGENWKARTKCWESLILRPES</sequence>
<name>A0A031J8P4_9SPHN</name>
<gene>
    <name evidence="2" type="ORF">BV97_05568</name>
</gene>
<organism evidence="2 3">
    <name type="scientific">Novosphingobium resinovorum</name>
    <dbReference type="NCBI Taxonomy" id="158500"/>
    <lineage>
        <taxon>Bacteria</taxon>
        <taxon>Pseudomonadati</taxon>
        <taxon>Pseudomonadota</taxon>
        <taxon>Alphaproteobacteria</taxon>
        <taxon>Sphingomonadales</taxon>
        <taxon>Sphingomonadaceae</taxon>
        <taxon>Novosphingobium</taxon>
    </lineage>
</organism>
<feature type="region of interest" description="Disordered" evidence="1">
    <location>
        <begin position="54"/>
        <end position="73"/>
    </location>
</feature>
<dbReference type="EMBL" id="JFYZ01000076">
    <property type="protein sequence ID" value="EZP69591.1"/>
    <property type="molecule type" value="Genomic_DNA"/>
</dbReference>
<dbReference type="AlphaFoldDB" id="A0A031J8P4"/>
<accession>A0A031J8P4</accession>
<protein>
    <submittedName>
        <fullName evidence="2">4-carboxymuconolactone decarboxylase</fullName>
    </submittedName>
</protein>
<reference evidence="2 3" key="1">
    <citation type="submission" date="2014-03" db="EMBL/GenBank/DDBJ databases">
        <title>Whole genome sequence of Novosphingobium resinovorum KF1.</title>
        <authorList>
            <person name="Gan H.M."/>
            <person name="Gan H.Y."/>
            <person name="Chew T.H."/>
            <person name="Savka M.A."/>
        </authorList>
    </citation>
    <scope>NUCLEOTIDE SEQUENCE [LARGE SCALE GENOMIC DNA]</scope>
    <source>
        <strain evidence="2 3">KF1</strain>
    </source>
</reference>
<evidence type="ECO:0000313" key="3">
    <source>
        <dbReference type="Proteomes" id="UP000024329"/>
    </source>
</evidence>
<evidence type="ECO:0000313" key="2">
    <source>
        <dbReference type="EMBL" id="EZP69591.1"/>
    </source>
</evidence>
<dbReference type="Proteomes" id="UP000024329">
    <property type="component" value="Unassembled WGS sequence"/>
</dbReference>
<dbReference type="RefSeq" id="WP_236727510.1">
    <property type="nucleotide sequence ID" value="NZ_CP128491.1"/>
</dbReference>
<evidence type="ECO:0000256" key="1">
    <source>
        <dbReference type="SAM" id="MobiDB-lite"/>
    </source>
</evidence>
<comment type="caution">
    <text evidence="2">The sequence shown here is derived from an EMBL/GenBank/DDBJ whole genome shotgun (WGS) entry which is preliminary data.</text>
</comment>
<proteinExistence type="predicted"/>